<feature type="compositionally biased region" description="Basic and acidic residues" evidence="6">
    <location>
        <begin position="469"/>
        <end position="478"/>
    </location>
</feature>
<keyword evidence="3 7" id="KW-1133">Transmembrane helix</keyword>
<dbReference type="RefSeq" id="XP_062678085.1">
    <property type="nucleotide sequence ID" value="XM_062824989.1"/>
</dbReference>
<feature type="region of interest" description="Disordered" evidence="6">
    <location>
        <begin position="742"/>
        <end position="766"/>
    </location>
</feature>
<gene>
    <name evidence="9" type="ORF">B0H65DRAFT_432219</name>
</gene>
<feature type="compositionally biased region" description="Polar residues" evidence="6">
    <location>
        <begin position="646"/>
        <end position="658"/>
    </location>
</feature>
<feature type="region of interest" description="Disordered" evidence="6">
    <location>
        <begin position="292"/>
        <end position="320"/>
    </location>
</feature>
<dbReference type="PANTHER" id="PTHR33048">
    <property type="entry name" value="PTH11-LIKE INTEGRAL MEMBRANE PROTEIN (AFU_ORTHOLOGUE AFUA_5G11245)"/>
    <property type="match status" value="1"/>
</dbReference>
<reference evidence="9" key="2">
    <citation type="submission" date="2023-06" db="EMBL/GenBank/DDBJ databases">
        <authorList>
            <consortium name="Lawrence Berkeley National Laboratory"/>
            <person name="Haridas S."/>
            <person name="Hensen N."/>
            <person name="Bonometti L."/>
            <person name="Westerberg I."/>
            <person name="Brannstrom I.O."/>
            <person name="Guillou S."/>
            <person name="Cros-Aarteil S."/>
            <person name="Calhoun S."/>
            <person name="Kuo A."/>
            <person name="Mondo S."/>
            <person name="Pangilinan J."/>
            <person name="Riley R."/>
            <person name="Labutti K."/>
            <person name="Andreopoulos B."/>
            <person name="Lipzen A."/>
            <person name="Chen C."/>
            <person name="Yanf M."/>
            <person name="Daum C."/>
            <person name="Ng V."/>
            <person name="Clum A."/>
            <person name="Steindorff A."/>
            <person name="Ohm R."/>
            <person name="Martin F."/>
            <person name="Silar P."/>
            <person name="Natvig D."/>
            <person name="Lalanne C."/>
            <person name="Gautier V."/>
            <person name="Ament-Velasquez S.L."/>
            <person name="Kruys A."/>
            <person name="Hutchinson M.I."/>
            <person name="Powell A.J."/>
            <person name="Barry K."/>
            <person name="Miller A.N."/>
            <person name="Grigoriev I.V."/>
            <person name="Debuchy R."/>
            <person name="Gladieux P."/>
            <person name="Thoren M.H."/>
            <person name="Johannesson H."/>
        </authorList>
    </citation>
    <scope>NUCLEOTIDE SEQUENCE</scope>
    <source>
        <strain evidence="9">CBS 560.94</strain>
    </source>
</reference>
<evidence type="ECO:0000256" key="7">
    <source>
        <dbReference type="SAM" id="Phobius"/>
    </source>
</evidence>
<keyword evidence="4 7" id="KW-0472">Membrane</keyword>
<feature type="transmembrane region" description="Helical" evidence="7">
    <location>
        <begin position="187"/>
        <end position="207"/>
    </location>
</feature>
<keyword evidence="10" id="KW-1185">Reference proteome</keyword>
<organism evidence="9 10">
    <name type="scientific">Neurospora tetraspora</name>
    <dbReference type="NCBI Taxonomy" id="94610"/>
    <lineage>
        <taxon>Eukaryota</taxon>
        <taxon>Fungi</taxon>
        <taxon>Dikarya</taxon>
        <taxon>Ascomycota</taxon>
        <taxon>Pezizomycotina</taxon>
        <taxon>Sordariomycetes</taxon>
        <taxon>Sordariomycetidae</taxon>
        <taxon>Sordariales</taxon>
        <taxon>Sordariaceae</taxon>
        <taxon>Neurospora</taxon>
    </lineage>
</organism>
<feature type="domain" description="Rhodopsin" evidence="8">
    <location>
        <begin position="44"/>
        <end position="284"/>
    </location>
</feature>
<comment type="similarity">
    <text evidence="5">Belongs to the SAT4 family.</text>
</comment>
<evidence type="ECO:0000256" key="5">
    <source>
        <dbReference type="ARBA" id="ARBA00038359"/>
    </source>
</evidence>
<evidence type="ECO:0000259" key="8">
    <source>
        <dbReference type="Pfam" id="PF20684"/>
    </source>
</evidence>
<feature type="compositionally biased region" description="Low complexity" evidence="6">
    <location>
        <begin position="293"/>
        <end position="304"/>
    </location>
</feature>
<reference evidence="9" key="1">
    <citation type="journal article" date="2023" name="Mol. Phylogenet. Evol.">
        <title>Genome-scale phylogeny and comparative genomics of the fungal order Sordariales.</title>
        <authorList>
            <person name="Hensen N."/>
            <person name="Bonometti L."/>
            <person name="Westerberg I."/>
            <person name="Brannstrom I.O."/>
            <person name="Guillou S."/>
            <person name="Cros-Aarteil S."/>
            <person name="Calhoun S."/>
            <person name="Haridas S."/>
            <person name="Kuo A."/>
            <person name="Mondo S."/>
            <person name="Pangilinan J."/>
            <person name="Riley R."/>
            <person name="LaButti K."/>
            <person name="Andreopoulos B."/>
            <person name="Lipzen A."/>
            <person name="Chen C."/>
            <person name="Yan M."/>
            <person name="Daum C."/>
            <person name="Ng V."/>
            <person name="Clum A."/>
            <person name="Steindorff A."/>
            <person name="Ohm R.A."/>
            <person name="Martin F."/>
            <person name="Silar P."/>
            <person name="Natvig D.O."/>
            <person name="Lalanne C."/>
            <person name="Gautier V."/>
            <person name="Ament-Velasquez S.L."/>
            <person name="Kruys A."/>
            <person name="Hutchinson M.I."/>
            <person name="Powell A.J."/>
            <person name="Barry K."/>
            <person name="Miller A.N."/>
            <person name="Grigoriev I.V."/>
            <person name="Debuchy R."/>
            <person name="Gladieux P."/>
            <person name="Hiltunen Thoren M."/>
            <person name="Johannesson H."/>
        </authorList>
    </citation>
    <scope>NUCLEOTIDE SEQUENCE</scope>
    <source>
        <strain evidence="9">CBS 560.94</strain>
    </source>
</reference>
<dbReference type="InterPro" id="IPR052337">
    <property type="entry name" value="SAT4-like"/>
</dbReference>
<evidence type="ECO:0000313" key="10">
    <source>
        <dbReference type="Proteomes" id="UP001278500"/>
    </source>
</evidence>
<dbReference type="Pfam" id="PF13092">
    <property type="entry name" value="CENP-L"/>
    <property type="match status" value="1"/>
</dbReference>
<feature type="transmembrane region" description="Helical" evidence="7">
    <location>
        <begin position="219"/>
        <end position="240"/>
    </location>
</feature>
<dbReference type="InterPro" id="IPR025204">
    <property type="entry name" value="CENP-L"/>
</dbReference>
<dbReference type="GeneID" id="87862143"/>
<dbReference type="EMBL" id="JAUEPP010000007">
    <property type="protein sequence ID" value="KAK3338725.1"/>
    <property type="molecule type" value="Genomic_DNA"/>
</dbReference>
<dbReference type="Proteomes" id="UP001278500">
    <property type="component" value="Unassembled WGS sequence"/>
</dbReference>
<keyword evidence="2 7" id="KW-0812">Transmembrane</keyword>
<evidence type="ECO:0000256" key="1">
    <source>
        <dbReference type="ARBA" id="ARBA00004141"/>
    </source>
</evidence>
<feature type="transmembrane region" description="Helical" evidence="7">
    <location>
        <begin position="27"/>
        <end position="48"/>
    </location>
</feature>
<feature type="region of interest" description="Disordered" evidence="6">
    <location>
        <begin position="427"/>
        <end position="507"/>
    </location>
</feature>
<dbReference type="AlphaFoldDB" id="A0AAE0J840"/>
<feature type="transmembrane region" description="Helical" evidence="7">
    <location>
        <begin position="60"/>
        <end position="86"/>
    </location>
</feature>
<protein>
    <submittedName>
        <fullName evidence="9">Kinetochore complex Sim4 subunit Fta1-domain-containing protein</fullName>
    </submittedName>
</protein>
<dbReference type="GO" id="GO:0016020">
    <property type="term" value="C:membrane"/>
    <property type="evidence" value="ECO:0007669"/>
    <property type="project" value="UniProtKB-SubCell"/>
</dbReference>
<dbReference type="Pfam" id="PF20684">
    <property type="entry name" value="Fung_rhodopsin"/>
    <property type="match status" value="1"/>
</dbReference>
<evidence type="ECO:0000256" key="3">
    <source>
        <dbReference type="ARBA" id="ARBA00022989"/>
    </source>
</evidence>
<feature type="compositionally biased region" description="Polar residues" evidence="6">
    <location>
        <begin position="436"/>
        <end position="447"/>
    </location>
</feature>
<evidence type="ECO:0000256" key="4">
    <source>
        <dbReference type="ARBA" id="ARBA00023136"/>
    </source>
</evidence>
<accession>A0AAE0J840</accession>
<evidence type="ECO:0000256" key="6">
    <source>
        <dbReference type="SAM" id="MobiDB-lite"/>
    </source>
</evidence>
<comment type="subcellular location">
    <subcellularLocation>
        <location evidence="1">Membrane</location>
        <topology evidence="1">Multi-pass membrane protein</topology>
    </subcellularLocation>
</comment>
<evidence type="ECO:0000313" key="9">
    <source>
        <dbReference type="EMBL" id="KAK3338725.1"/>
    </source>
</evidence>
<proteinExistence type="inferred from homology"/>
<feature type="region of interest" description="Disordered" evidence="6">
    <location>
        <begin position="634"/>
        <end position="664"/>
    </location>
</feature>
<evidence type="ECO:0000256" key="2">
    <source>
        <dbReference type="ARBA" id="ARBA00022692"/>
    </source>
</evidence>
<dbReference type="InterPro" id="IPR049326">
    <property type="entry name" value="Rhodopsin_dom_fungi"/>
</dbReference>
<dbReference type="PANTHER" id="PTHR33048:SF129">
    <property type="entry name" value="INTEGRAL MEMBRANE PROTEIN-RELATED"/>
    <property type="match status" value="1"/>
</dbReference>
<sequence>MRIPPAEVRAQWPEPNYDNPQRRGPGLIIVELVMLPLSLMFVALRLYVRARLLRKTGWDDWFMIIATIFGTAVSVGVILASTTFGWDKHIYDLTLTQLSQGRQISMAIQAVFIFSSCLAKVSILISYLALAPLDSWFRRLTKYAMVFIVAMNVGSFILLFTQCTPVASYWDILKSETDCIPEGAPLMTHAIVTALADFIVWVLPLPTFYKAHIPFHQRVILVVLFSFGLFVVFAACIRMYWVHYVVWKTWDPTWEGIQLWAWTAVEIHLGIMCGCVPYFKSLFRFWKGKTLMGSKKGSSQSWSGSRRDRAGGSKIGQQQNSRVEVGVRKCVSFRSERSEEPLSPTMGTTCTVDGVEEMELQEKRMNAFTVTRDVEDQRGHKGEWGFEFDGARGMHSKSLSGGSTALPKLIHHNHPPNEPAFANRTVASASHPATPPQSLAPASSTQAIPRALREDITFKMPPRGRKRQRVESEPEPEPRQSSTSPDRSSPEVLEQEESRPPFYNTTFSTHRVSPLYVGKQALNRERLQTLSQRLREILVGDVVRGVEVGLGRADGEDGVMGRAGSLEFVDIRWVSVGTVLDITGSEPNDSQDEDEDTTRTDLDWPALVEQLQDKKALHILLRYETAECTALMLPSSSEDDEPQPNPSASQFAISNSQPTDPPNPAHFLHLPLLLLRMPAPLKTVIADFLSTTFDCRVSSLRLGTRSLVQSWESWIRTAGLPERGPLAKDVVLNLGFYIPPAENKGNTPDATAAAGEDKEGPGQEPLGIKGIDVIIPAADVRGFVRAGKQMAADGEREKGKSKSKEKQTWEINVKKRRKLAGRLGEEGWEWRTPVSGDNETEEGQQQSPFTEALGRYVDKHLGLNLFHPGVRVTKIACGGFVMSEGRLKVFAPRDGAQRQRGAVWKLVSGLVGKAQGGKALA</sequence>
<comment type="caution">
    <text evidence="9">The sequence shown here is derived from an EMBL/GenBank/DDBJ whole genome shotgun (WGS) entry which is preliminary data.</text>
</comment>
<feature type="transmembrane region" description="Helical" evidence="7">
    <location>
        <begin position="106"/>
        <end position="131"/>
    </location>
</feature>
<name>A0AAE0J840_9PEZI</name>
<feature type="transmembrane region" description="Helical" evidence="7">
    <location>
        <begin position="143"/>
        <end position="167"/>
    </location>
</feature>